<evidence type="ECO:0000256" key="1">
    <source>
        <dbReference type="SAM" id="MobiDB-lite"/>
    </source>
</evidence>
<organism evidence="2 3">
    <name type="scientific">Delftia deserti</name>
    <dbReference type="NCBI Taxonomy" id="1651218"/>
    <lineage>
        <taxon>Bacteria</taxon>
        <taxon>Pseudomonadati</taxon>
        <taxon>Pseudomonadota</taxon>
        <taxon>Betaproteobacteria</taxon>
        <taxon>Burkholderiales</taxon>
        <taxon>Comamonadaceae</taxon>
        <taxon>Delftia</taxon>
    </lineage>
</organism>
<accession>A0ABW5ENL1</accession>
<gene>
    <name evidence="2" type="ORF">ACFSPV_07030</name>
</gene>
<dbReference type="Proteomes" id="UP001597287">
    <property type="component" value="Unassembled WGS sequence"/>
</dbReference>
<protein>
    <submittedName>
        <fullName evidence="2">Uncharacterized protein</fullName>
    </submittedName>
</protein>
<dbReference type="RefSeq" id="WP_380104926.1">
    <property type="nucleotide sequence ID" value="NZ_JBHSIH010000001.1"/>
</dbReference>
<keyword evidence="3" id="KW-1185">Reference proteome</keyword>
<feature type="region of interest" description="Disordered" evidence="1">
    <location>
        <begin position="1"/>
        <end position="28"/>
    </location>
</feature>
<evidence type="ECO:0000313" key="3">
    <source>
        <dbReference type="Proteomes" id="UP001597287"/>
    </source>
</evidence>
<proteinExistence type="predicted"/>
<reference evidence="3" key="1">
    <citation type="journal article" date="2019" name="Int. J. Syst. Evol. Microbiol.">
        <title>The Global Catalogue of Microorganisms (GCM) 10K type strain sequencing project: providing services to taxonomists for standard genome sequencing and annotation.</title>
        <authorList>
            <consortium name="The Broad Institute Genomics Platform"/>
            <consortium name="The Broad Institute Genome Sequencing Center for Infectious Disease"/>
            <person name="Wu L."/>
            <person name="Ma J."/>
        </authorList>
    </citation>
    <scope>NUCLEOTIDE SEQUENCE [LARGE SCALE GENOMIC DNA]</scope>
    <source>
        <strain evidence="3">CCUG 62793</strain>
    </source>
</reference>
<sequence>MSEAIKDGGPVHPVRLPVPGATHISGDPIPTELHTGKSLRDDFAGLAMQAFLGGHIAHHGHESHWPYDAMASEAYDVADAMLRAREKEPPCQH</sequence>
<name>A0ABW5ENL1_9BURK</name>
<dbReference type="EMBL" id="JBHUIG010000004">
    <property type="protein sequence ID" value="MFD2318449.1"/>
    <property type="molecule type" value="Genomic_DNA"/>
</dbReference>
<comment type="caution">
    <text evidence="2">The sequence shown here is derived from an EMBL/GenBank/DDBJ whole genome shotgun (WGS) entry which is preliminary data.</text>
</comment>
<evidence type="ECO:0000313" key="2">
    <source>
        <dbReference type="EMBL" id="MFD2318449.1"/>
    </source>
</evidence>